<reference evidence="3" key="1">
    <citation type="submission" date="2022-12" db="EMBL/GenBank/DDBJ databases">
        <title>Paraconexibacter alkalitolerans sp. nov. and Baekduia alba sp. nov., isolated from soil and emended description of the genera Paraconexibacter (Chun et al., 2020) and Baekduia (An et al., 2020).</title>
        <authorList>
            <person name="Vieira S."/>
            <person name="Huber K.J."/>
            <person name="Geppert A."/>
            <person name="Wolf J."/>
            <person name="Neumann-Schaal M."/>
            <person name="Muesken M."/>
            <person name="Overmann J."/>
        </authorList>
    </citation>
    <scope>NUCLEOTIDE SEQUENCE</scope>
    <source>
        <strain evidence="3">AEG42_29</strain>
    </source>
</reference>
<name>A0AAU7AZS0_9ACTN</name>
<feature type="signal peptide" evidence="2">
    <location>
        <begin position="1"/>
        <end position="28"/>
    </location>
</feature>
<dbReference type="EMBL" id="CP114014">
    <property type="protein sequence ID" value="XAY07227.1"/>
    <property type="molecule type" value="Genomic_DNA"/>
</dbReference>
<dbReference type="Gene3D" id="3.40.50.1820">
    <property type="entry name" value="alpha/beta hydrolase"/>
    <property type="match status" value="1"/>
</dbReference>
<organism evidence="3">
    <name type="scientific">Paraconexibacter sp. AEG42_29</name>
    <dbReference type="NCBI Taxonomy" id="2997339"/>
    <lineage>
        <taxon>Bacteria</taxon>
        <taxon>Bacillati</taxon>
        <taxon>Actinomycetota</taxon>
        <taxon>Thermoleophilia</taxon>
        <taxon>Solirubrobacterales</taxon>
        <taxon>Paraconexibacteraceae</taxon>
        <taxon>Paraconexibacter</taxon>
    </lineage>
</organism>
<feature type="chain" id="PRO_5044020147" evidence="2">
    <location>
        <begin position="29"/>
        <end position="651"/>
    </location>
</feature>
<keyword evidence="2" id="KW-0732">Signal</keyword>
<sequence>MGGASRRKTCAALIVLGGLLGAAAPAGAAFDAGYEARNYSKTTERAARLTLLPDYQLRLRAIGVDNELQVAQILANDGPPTGRTFVGQACFQHLDACTGDARLYDFATKNYGRVTPILFTARNGATLSGHLWATVAGPAKRPGVVITNGSVQAPEELYWFAAQTLAKAGYVVMTWDPQGQGYSDTIGAGPDLLDGVPSQTGQPFYDGTEDALDFFTSTRAAPFVPRRSCSSGTDHGAKQARRVAAGLNSAYNPMAEILDRSRIGLVGHSLGAGGVSYIGQIDPRVKAIVAYDNLGAPAAAPFTCKSGSSARPAPAFTKPALGLSGDYGLLPTPNTQEPEPLAKSKGSKTLSAAGVDTAELVIRGGTHFEFAFIPNPVFGASLRGEDLTSWYTTAWLDKYVKGGDPTADARLLTDRWRSDAPSAEIDPDKDGNVFSRYYRSRVDIRTDAGKRVLCEDVRPAGCPGFGPDGEKVPYSSLAAIRRVDAVAAPGTPASLSGVSSLKAAGSSGTPVGASGAAATAPTAQPCRDVAAPVSRITRARTTISRRSLTVRGTARDSGCDEVPGALVRIAVAVARVDGRLCRFLQPSGTFSKRRACSHNAYLGARGTSTWTFARRLPLPRGTYRLAVRGADAAGNVERRRAGRTTLTLRLK</sequence>
<evidence type="ECO:0000313" key="3">
    <source>
        <dbReference type="EMBL" id="XAY07227.1"/>
    </source>
</evidence>
<evidence type="ECO:0000256" key="1">
    <source>
        <dbReference type="ARBA" id="ARBA00008645"/>
    </source>
</evidence>
<evidence type="ECO:0000256" key="2">
    <source>
        <dbReference type="SAM" id="SignalP"/>
    </source>
</evidence>
<proteinExistence type="inferred from homology"/>
<protein>
    <submittedName>
        <fullName evidence="3">Uncharacterized protein</fullName>
    </submittedName>
</protein>
<dbReference type="InterPro" id="IPR029058">
    <property type="entry name" value="AB_hydrolase_fold"/>
</dbReference>
<dbReference type="PANTHER" id="PTHR22946">
    <property type="entry name" value="DIENELACTONE HYDROLASE DOMAIN-CONTAINING PROTEIN-RELATED"/>
    <property type="match status" value="1"/>
</dbReference>
<dbReference type="KEGG" id="parq:DSM112329_04108"/>
<dbReference type="AlphaFoldDB" id="A0AAU7AZS0"/>
<dbReference type="SUPFAM" id="SSF53474">
    <property type="entry name" value="alpha/beta-Hydrolases"/>
    <property type="match status" value="1"/>
</dbReference>
<dbReference type="RefSeq" id="WP_354698430.1">
    <property type="nucleotide sequence ID" value="NZ_CP114014.1"/>
</dbReference>
<dbReference type="InterPro" id="IPR050261">
    <property type="entry name" value="FrsA_esterase"/>
</dbReference>
<comment type="similarity">
    <text evidence="1">Belongs to the AB hydrolase superfamily.</text>
</comment>
<accession>A0AAU7AZS0</accession>
<gene>
    <name evidence="3" type="ORF">DSM112329_04108</name>
</gene>